<dbReference type="Gene3D" id="3.40.50.300">
    <property type="entry name" value="P-loop containing nucleotide triphosphate hydrolases"/>
    <property type="match status" value="2"/>
</dbReference>
<evidence type="ECO:0008006" key="4">
    <source>
        <dbReference type="Google" id="ProtNLM"/>
    </source>
</evidence>
<dbReference type="AlphaFoldDB" id="A0AAE3IDE5"/>
<protein>
    <recommendedName>
        <fullName evidence="4">ATP-binding protein</fullName>
    </recommendedName>
</protein>
<dbReference type="SUPFAM" id="SSF52540">
    <property type="entry name" value="P-loop containing nucleoside triphosphate hydrolases"/>
    <property type="match status" value="1"/>
</dbReference>
<dbReference type="Proteomes" id="UP001209746">
    <property type="component" value="Unassembled WGS sequence"/>
</dbReference>
<gene>
    <name evidence="2" type="ORF">OB914_05440</name>
</gene>
<evidence type="ECO:0000313" key="3">
    <source>
        <dbReference type="Proteomes" id="UP001209746"/>
    </source>
</evidence>
<dbReference type="RefSeq" id="WP_315910536.1">
    <property type="nucleotide sequence ID" value="NZ_JAOPKD010000003.1"/>
</dbReference>
<dbReference type="PANTHER" id="PTHR30121">
    <property type="entry name" value="UNCHARACTERIZED PROTEIN YJGR-RELATED"/>
    <property type="match status" value="1"/>
</dbReference>
<reference evidence="2" key="1">
    <citation type="submission" date="2023-02" db="EMBL/GenBank/DDBJ databases">
        <title>Enrichment on poylsaccharides allowed isolation of novel metabolic and taxonomic groups of Haloarchaea.</title>
        <authorList>
            <person name="Sorokin D.Y."/>
            <person name="Elcheninov A.G."/>
            <person name="Khizhniak T.V."/>
            <person name="Kolganova T.V."/>
            <person name="Kublanov I.V."/>
        </authorList>
    </citation>
    <scope>NUCLEOTIDE SEQUENCE</scope>
    <source>
        <strain evidence="2">HArc-curdl7</strain>
    </source>
</reference>
<evidence type="ECO:0000313" key="2">
    <source>
        <dbReference type="EMBL" id="MCU4726410.1"/>
    </source>
</evidence>
<sequence>MPTPGETADLPAVAADARSVIRIQPAAITVDPETVAAQFRRLHTLLQSTDRRFRARPSTLEIRLTKADEEIYYDIGVDDDAKDESLEHLIQELFPDSYDISRTLAPDHVLHTATQTTPVGLDFQRQLDHRKDWQTCLTPFEAFEGEHESEHRRVPLSTVVETMAVSNMPMVFQCLLQPRADWTLEADERRLDIERQQDSLSGKLINSLVGRPDPEHVELAESERQRLEELARKDARRCFDVTLRAVALPRSTSEEKEAHDRIDALETAFAAVGYTSYAIEATKRTGTAAEAFLEAIRERTVPTSRRPWKPATHIVADPTEVASFCVLDGTALTADARRALAVTPGERTTIPPPPTTELSAYQGPGQTLGHPATSETTNSPLRLPPSLQPLHTAWFGKTGSGKSTALVNALLDNHAATDGASILIDPKGDGMPVEYLRAHFARYGTLENVLYFDCATVLPAFSFFDIRPDLAAGVSRTTAVEDRTDHYIEILTQLMGRDRFEQAVRSPDVIRYLVKAMFDPINGDDAFSHRELHGEARRMHERQSAPAVSDDDLERMLGGLVANRARTFDEIMAGVANRLEKIPVDQRLARIFNHVPDIDRSNTAQHTSPDPSASDPHFDIAAYLNEDVVIIFDTGGLRSEAQRVLSLVILSNLWSALRRRKRVAEAAEESVTQPLVTVTIEEAASIAVSQLLKRLLAQSRGFDCAITLAMQFPAQLREGDATAYEEVLNNVSTILTGNVPVDHGLAERMATDEMPAVDVGHRLRALRRGQWLCSLPAAFDDPEPRPFVLRSVPLPPGHPEGSRPLTTQEQDALEAAIQRVETHTLETAGLTVAVPSAADDETEEGDPSVIRVDSALPHTRRLPPTVEYDGATHALRCTSCDSRYDPSNDGMIRAIECCSALAETDPDDVPVCDLNLKLSPDEREASDWSDTHLMFLQAVYNAQQLRYAAPGYDLLRDSMLRLQEYVGIDPDAIEDLLEADLLRHDTDYPHRIYSVTSAGRRVIGEGYRQGVDFGHGQGDLDESSLHVLAVEVGRQYLEAQYVDDPESAVTEVVPYYELDGEDTTTAPASLAMGRDSDAIDDATDAYNNRRLDVAGLDAEGSVVVAIEAERINHDASEAIPADFDKMAACNPEDAIWVVTKQADGHTVLAALNNPPDGIARVEKTYAETTPPQQFRIDTPGLTAIYPVDWLRDRIHTPHDEW</sequence>
<proteinExistence type="predicted"/>
<organism evidence="2 3">
    <name type="scientific">Halapricum hydrolyticum</name>
    <dbReference type="NCBI Taxonomy" id="2979991"/>
    <lineage>
        <taxon>Archaea</taxon>
        <taxon>Methanobacteriati</taxon>
        <taxon>Methanobacteriota</taxon>
        <taxon>Stenosarchaea group</taxon>
        <taxon>Halobacteria</taxon>
        <taxon>Halobacteriales</taxon>
        <taxon>Haloarculaceae</taxon>
        <taxon>Halapricum</taxon>
    </lineage>
</organism>
<dbReference type="EMBL" id="JAOPKD010000003">
    <property type="protein sequence ID" value="MCU4726410.1"/>
    <property type="molecule type" value="Genomic_DNA"/>
</dbReference>
<dbReference type="InterPro" id="IPR027417">
    <property type="entry name" value="P-loop_NTPase"/>
</dbReference>
<comment type="caution">
    <text evidence="2">The sequence shown here is derived from an EMBL/GenBank/DDBJ whole genome shotgun (WGS) entry which is preliminary data.</text>
</comment>
<dbReference type="CDD" id="cd01127">
    <property type="entry name" value="TrwB_TraG_TraD_VirD4"/>
    <property type="match status" value="1"/>
</dbReference>
<name>A0AAE3IDE5_9EURY</name>
<dbReference type="PANTHER" id="PTHR30121:SF6">
    <property type="entry name" value="SLR6007 PROTEIN"/>
    <property type="match status" value="1"/>
</dbReference>
<evidence type="ECO:0000256" key="1">
    <source>
        <dbReference type="SAM" id="MobiDB-lite"/>
    </source>
</evidence>
<feature type="region of interest" description="Disordered" evidence="1">
    <location>
        <begin position="345"/>
        <end position="380"/>
    </location>
</feature>
<accession>A0AAE3IDE5</accession>
<dbReference type="InterPro" id="IPR051162">
    <property type="entry name" value="T4SS_component"/>
</dbReference>